<gene>
    <name evidence="1" type="ORF">DFR79_13250</name>
</gene>
<sequence>MKPVIVNGNVDQTTKDDMADLIKSVKRENEGKRIKLAGPVIERALESANYTDFEIDLSESFKEIRLEIKVRGA</sequence>
<protein>
    <submittedName>
        <fullName evidence="1">Uncharacterized protein</fullName>
    </submittedName>
</protein>
<dbReference type="Proteomes" id="UP000295064">
    <property type="component" value="Unassembled WGS sequence"/>
</dbReference>
<evidence type="ECO:0000313" key="2">
    <source>
        <dbReference type="Proteomes" id="UP000295064"/>
    </source>
</evidence>
<name>A0A4R6LG45_9FIRM</name>
<dbReference type="OrthoDB" id="9886615at2"/>
<proteinExistence type="predicted"/>
<dbReference type="AlphaFoldDB" id="A0A4R6LG45"/>
<accession>A0A4R6LG45</accession>
<dbReference type="RefSeq" id="WP_133516097.1">
    <property type="nucleotide sequence ID" value="NZ_SNWX01000032.1"/>
</dbReference>
<dbReference type="EMBL" id="SNWX01000032">
    <property type="protein sequence ID" value="TDO77718.1"/>
    <property type="molecule type" value="Genomic_DNA"/>
</dbReference>
<reference evidence="1 2" key="1">
    <citation type="submission" date="2019-03" db="EMBL/GenBank/DDBJ databases">
        <title>Subsurface microbial communities from deep shales in Ohio and West Virginia, USA.</title>
        <authorList>
            <person name="Wrighton K."/>
        </authorList>
    </citation>
    <scope>NUCLEOTIDE SEQUENCE [LARGE SCALE GENOMIC DNA]</scope>
    <source>
        <strain evidence="1 2">MA284_T2</strain>
    </source>
</reference>
<organism evidence="1 2">
    <name type="scientific">Halanaerobium saccharolyticum</name>
    <dbReference type="NCBI Taxonomy" id="43595"/>
    <lineage>
        <taxon>Bacteria</taxon>
        <taxon>Bacillati</taxon>
        <taxon>Bacillota</taxon>
        <taxon>Clostridia</taxon>
        <taxon>Halanaerobiales</taxon>
        <taxon>Halanaerobiaceae</taxon>
        <taxon>Halanaerobium</taxon>
    </lineage>
</organism>
<evidence type="ECO:0000313" key="1">
    <source>
        <dbReference type="EMBL" id="TDO77718.1"/>
    </source>
</evidence>
<comment type="caution">
    <text evidence="1">The sequence shown here is derived from an EMBL/GenBank/DDBJ whole genome shotgun (WGS) entry which is preliminary data.</text>
</comment>